<dbReference type="AlphaFoldDB" id="A0A0F9B2X3"/>
<proteinExistence type="predicted"/>
<gene>
    <name evidence="1" type="ORF">LCGC14_2578700</name>
</gene>
<organism evidence="1">
    <name type="scientific">marine sediment metagenome</name>
    <dbReference type="NCBI Taxonomy" id="412755"/>
    <lineage>
        <taxon>unclassified sequences</taxon>
        <taxon>metagenomes</taxon>
        <taxon>ecological metagenomes</taxon>
    </lineage>
</organism>
<name>A0A0F9B2X3_9ZZZZ</name>
<evidence type="ECO:0000313" key="1">
    <source>
        <dbReference type="EMBL" id="KKL08157.1"/>
    </source>
</evidence>
<feature type="non-terminal residue" evidence="1">
    <location>
        <position position="1"/>
    </location>
</feature>
<protein>
    <submittedName>
        <fullName evidence="1">Uncharacterized protein</fullName>
    </submittedName>
</protein>
<reference evidence="1" key="1">
    <citation type="journal article" date="2015" name="Nature">
        <title>Complex archaea that bridge the gap between prokaryotes and eukaryotes.</title>
        <authorList>
            <person name="Spang A."/>
            <person name="Saw J.H."/>
            <person name="Jorgensen S.L."/>
            <person name="Zaremba-Niedzwiedzka K."/>
            <person name="Martijn J."/>
            <person name="Lind A.E."/>
            <person name="van Eijk R."/>
            <person name="Schleper C."/>
            <person name="Guy L."/>
            <person name="Ettema T.J."/>
        </authorList>
    </citation>
    <scope>NUCLEOTIDE SEQUENCE</scope>
</reference>
<sequence length="117" mass="12843">PWNIVPWSPGGLATGAPVELVQTLSAIAAAAGGNKSALDRALVGIKRSLTLYLPFYEQTIDAIDSVTGYNDIDLLGMRSLREAMSDKYEVDVDRAKRERDFVELVQHLFFGSDKAKE</sequence>
<accession>A0A0F9B2X3</accession>
<comment type="caution">
    <text evidence="1">The sequence shown here is derived from an EMBL/GenBank/DDBJ whole genome shotgun (WGS) entry which is preliminary data.</text>
</comment>
<dbReference type="EMBL" id="LAZR01042994">
    <property type="protein sequence ID" value="KKL08157.1"/>
    <property type="molecule type" value="Genomic_DNA"/>
</dbReference>